<reference evidence="2" key="1">
    <citation type="journal article" date="2023" name="Mol. Phylogenet. Evol.">
        <title>Genome-scale phylogeny and comparative genomics of the fungal order Sordariales.</title>
        <authorList>
            <person name="Hensen N."/>
            <person name="Bonometti L."/>
            <person name="Westerberg I."/>
            <person name="Brannstrom I.O."/>
            <person name="Guillou S."/>
            <person name="Cros-Aarteil S."/>
            <person name="Calhoun S."/>
            <person name="Haridas S."/>
            <person name="Kuo A."/>
            <person name="Mondo S."/>
            <person name="Pangilinan J."/>
            <person name="Riley R."/>
            <person name="LaButti K."/>
            <person name="Andreopoulos B."/>
            <person name="Lipzen A."/>
            <person name="Chen C."/>
            <person name="Yan M."/>
            <person name="Daum C."/>
            <person name="Ng V."/>
            <person name="Clum A."/>
            <person name="Steindorff A."/>
            <person name="Ohm R.A."/>
            <person name="Martin F."/>
            <person name="Silar P."/>
            <person name="Natvig D.O."/>
            <person name="Lalanne C."/>
            <person name="Gautier V."/>
            <person name="Ament-Velasquez S.L."/>
            <person name="Kruys A."/>
            <person name="Hutchinson M.I."/>
            <person name="Powell A.J."/>
            <person name="Barry K."/>
            <person name="Miller A.N."/>
            <person name="Grigoriev I.V."/>
            <person name="Debuchy R."/>
            <person name="Gladieux P."/>
            <person name="Hiltunen Thoren M."/>
            <person name="Johannesson H."/>
        </authorList>
    </citation>
    <scope>NUCLEOTIDE SEQUENCE</scope>
    <source>
        <strain evidence="2">CBS 314.62</strain>
    </source>
</reference>
<protein>
    <submittedName>
        <fullName evidence="2">Uncharacterized protein</fullName>
    </submittedName>
</protein>
<evidence type="ECO:0000313" key="2">
    <source>
        <dbReference type="EMBL" id="KAK3685226.1"/>
    </source>
</evidence>
<dbReference type="Proteomes" id="UP001270362">
    <property type="component" value="Unassembled WGS sequence"/>
</dbReference>
<accession>A0AAE0X521</accession>
<feature type="region of interest" description="Disordered" evidence="1">
    <location>
        <begin position="92"/>
        <end position="154"/>
    </location>
</feature>
<proteinExistence type="predicted"/>
<comment type="caution">
    <text evidence="2">The sequence shown here is derived from an EMBL/GenBank/DDBJ whole genome shotgun (WGS) entry which is preliminary data.</text>
</comment>
<evidence type="ECO:0000313" key="3">
    <source>
        <dbReference type="Proteomes" id="UP001270362"/>
    </source>
</evidence>
<feature type="compositionally biased region" description="Polar residues" evidence="1">
    <location>
        <begin position="100"/>
        <end position="112"/>
    </location>
</feature>
<dbReference type="AlphaFoldDB" id="A0AAE0X521"/>
<sequence>MADMAAPEEYILELAGASFDTAALWVVNKGSGIAEDGSIDIKDLRNRILCEMKERIQKDRLADIASLALASGAQSIQSDLPLSIPRHMVRVRSPTEDVSSRVSGSTGAQASATKAPEAPEVLVSERAVGLEENREPSDEEMEIESIPNNPREDVQMGNSEIGDAGQLEGTQAEEVQMEVDAQILNEVAQVPQEVPQPTAIKVEGSKRWKCLLWDIKDPSKPCDGKINRKSDIRAHNERDHHLFAPGSSREFTADKSWIEKLKSKTREVRLGVEKGMLRQLEARCRRARELLQSSNALESLDMPQEPEAVLLDGFMPAPASLSLLRVKLHQWRAVDEKYAEMLRDRGLDQVFAASEDALPHGNSEE</sequence>
<reference evidence="2" key="2">
    <citation type="submission" date="2023-06" db="EMBL/GenBank/DDBJ databases">
        <authorList>
            <consortium name="Lawrence Berkeley National Laboratory"/>
            <person name="Haridas S."/>
            <person name="Hensen N."/>
            <person name="Bonometti L."/>
            <person name="Westerberg I."/>
            <person name="Brannstrom I.O."/>
            <person name="Guillou S."/>
            <person name="Cros-Aarteil S."/>
            <person name="Calhoun S."/>
            <person name="Kuo A."/>
            <person name="Mondo S."/>
            <person name="Pangilinan J."/>
            <person name="Riley R."/>
            <person name="Labutti K."/>
            <person name="Andreopoulos B."/>
            <person name="Lipzen A."/>
            <person name="Chen C."/>
            <person name="Yanf M."/>
            <person name="Daum C."/>
            <person name="Ng V."/>
            <person name="Clum A."/>
            <person name="Steindorff A."/>
            <person name="Ohm R."/>
            <person name="Martin F."/>
            <person name="Silar P."/>
            <person name="Natvig D."/>
            <person name="Lalanne C."/>
            <person name="Gautier V."/>
            <person name="Ament-Velasquez S.L."/>
            <person name="Kruys A."/>
            <person name="Hutchinson M.I."/>
            <person name="Powell A.J."/>
            <person name="Barry K."/>
            <person name="Miller A.N."/>
            <person name="Grigoriev I.V."/>
            <person name="Debuchy R."/>
            <person name="Gladieux P."/>
            <person name="Thoren M.H."/>
            <person name="Johannesson H."/>
        </authorList>
    </citation>
    <scope>NUCLEOTIDE SEQUENCE</scope>
    <source>
        <strain evidence="2">CBS 314.62</strain>
    </source>
</reference>
<name>A0AAE0X521_9PEZI</name>
<gene>
    <name evidence="2" type="ORF">B0T22DRAFT_537606</name>
</gene>
<keyword evidence="3" id="KW-1185">Reference proteome</keyword>
<organism evidence="2 3">
    <name type="scientific">Podospora appendiculata</name>
    <dbReference type="NCBI Taxonomy" id="314037"/>
    <lineage>
        <taxon>Eukaryota</taxon>
        <taxon>Fungi</taxon>
        <taxon>Dikarya</taxon>
        <taxon>Ascomycota</taxon>
        <taxon>Pezizomycotina</taxon>
        <taxon>Sordariomycetes</taxon>
        <taxon>Sordariomycetidae</taxon>
        <taxon>Sordariales</taxon>
        <taxon>Podosporaceae</taxon>
        <taxon>Podospora</taxon>
    </lineage>
</organism>
<dbReference type="EMBL" id="JAULSO010000003">
    <property type="protein sequence ID" value="KAK3685226.1"/>
    <property type="molecule type" value="Genomic_DNA"/>
</dbReference>
<evidence type="ECO:0000256" key="1">
    <source>
        <dbReference type="SAM" id="MobiDB-lite"/>
    </source>
</evidence>